<feature type="compositionally biased region" description="Low complexity" evidence="1">
    <location>
        <begin position="488"/>
        <end position="512"/>
    </location>
</feature>
<comment type="caution">
    <text evidence="3">The sequence shown here is derived from an EMBL/GenBank/DDBJ whole genome shotgun (WGS) entry which is preliminary data.</text>
</comment>
<accession>A0A6V8HDP4</accession>
<organism evidence="3 4">
    <name type="scientific">Talaromyces pinophilus</name>
    <name type="common">Penicillium pinophilum</name>
    <dbReference type="NCBI Taxonomy" id="128442"/>
    <lineage>
        <taxon>Eukaryota</taxon>
        <taxon>Fungi</taxon>
        <taxon>Dikarya</taxon>
        <taxon>Ascomycota</taxon>
        <taxon>Pezizomycotina</taxon>
        <taxon>Eurotiomycetes</taxon>
        <taxon>Eurotiomycetidae</taxon>
        <taxon>Eurotiales</taxon>
        <taxon>Trichocomaceae</taxon>
        <taxon>Talaromyces</taxon>
        <taxon>Talaromyces sect. Talaromyces</taxon>
    </lineage>
</organism>
<keyword evidence="2" id="KW-1133">Transmembrane helix</keyword>
<feature type="compositionally biased region" description="Pro residues" evidence="1">
    <location>
        <begin position="79"/>
        <end position="93"/>
    </location>
</feature>
<evidence type="ECO:0000256" key="1">
    <source>
        <dbReference type="SAM" id="MobiDB-lite"/>
    </source>
</evidence>
<evidence type="ECO:0000256" key="2">
    <source>
        <dbReference type="SAM" id="Phobius"/>
    </source>
</evidence>
<dbReference type="EMBL" id="DF933830">
    <property type="protein sequence ID" value="GAM39393.1"/>
    <property type="molecule type" value="Genomic_DNA"/>
</dbReference>
<feature type="compositionally biased region" description="Low complexity" evidence="1">
    <location>
        <begin position="94"/>
        <end position="106"/>
    </location>
</feature>
<name>A0A6V8HDP4_TALPI</name>
<dbReference type="AlphaFoldDB" id="A0A6V8HDP4"/>
<keyword evidence="4" id="KW-1185">Reference proteome</keyword>
<proteinExistence type="predicted"/>
<reference evidence="4" key="1">
    <citation type="journal article" date="2015" name="Genome Announc.">
        <title>Draft genome sequence of Talaromyces cellulolyticus strain Y-94, a source of lignocellulosic biomass-degrading enzymes.</title>
        <authorList>
            <person name="Fujii T."/>
            <person name="Koike H."/>
            <person name="Sawayama S."/>
            <person name="Yano S."/>
            <person name="Inoue H."/>
        </authorList>
    </citation>
    <scope>NUCLEOTIDE SEQUENCE [LARGE SCALE GENOMIC DNA]</scope>
    <source>
        <strain evidence="4">Y-94</strain>
    </source>
</reference>
<evidence type="ECO:0000313" key="3">
    <source>
        <dbReference type="EMBL" id="GAM39393.1"/>
    </source>
</evidence>
<keyword evidence="2" id="KW-0472">Membrane</keyword>
<feature type="transmembrane region" description="Helical" evidence="2">
    <location>
        <begin position="21"/>
        <end position="42"/>
    </location>
</feature>
<gene>
    <name evidence="3" type="ORF">TCE0_034f10905</name>
</gene>
<dbReference type="Proteomes" id="UP000053095">
    <property type="component" value="Unassembled WGS sequence"/>
</dbReference>
<evidence type="ECO:0000313" key="4">
    <source>
        <dbReference type="Proteomes" id="UP000053095"/>
    </source>
</evidence>
<sequence>MNHKYTLPGWTYPRSGRIGRLAYFATVTVVALFVFSLAYVYVEEPPFWKPGPPHAPLDDMDTGSAHIMVSPGSSHVEPEPSPLPPLSSLPRPPLGSSTGSSHNTNSSEDDLAAAVSSLHKPEGLRVVGIIFYGRRDRSSILECYLRQNLVSSGGWLDEVIFAANTDNKEDLAWLDRVADASGGDYKVVRMEEKGYGNVYEASFKERNTIYVKIDDDVVFIDPQAIPKAVTTLINNPNALMISANVVNSPALGWWHYHSDVARSYKPELAPNETALASRGNGAWKTSELPTWSGDHDLDFTNFEKFPSYFNVDKPEDIPKHRWLPTRNETDMYTTSIAATNAEGGPHLTQWEIGAQNHYGFFEHLENNELGKYFLSKDYGKGTIWNMRGYRLSINFIVMHGSDVLDYMDIITGHPQGDDEHQLTVEMPRLLRRPVLVESQSIVSHFSYGPQRWLHKTDIMERYFNYANDNVCPEQSLIDPLNPDKTWKSPSNPATSPQSSPSSASTTKPPLSSRFFVRRSLEDNQ</sequence>
<feature type="region of interest" description="Disordered" evidence="1">
    <location>
        <begin position="52"/>
        <end position="114"/>
    </location>
</feature>
<protein>
    <submittedName>
        <fullName evidence="3">Uncharacterized protein</fullName>
    </submittedName>
</protein>
<feature type="region of interest" description="Disordered" evidence="1">
    <location>
        <begin position="474"/>
        <end position="524"/>
    </location>
</feature>
<keyword evidence="2" id="KW-0812">Transmembrane</keyword>